<sequence length="155" mass="17469">MSSLMTVTIRLSEGKLREISVIGTDEKRSVLLRMSHNARHMPYSAVVLTDAGLEVFQLTRNSPGKIHRISHYAEVIRDDLKNNYGLTFDAIVWGSPTVVSIDDEEWLAFSDRPIISRSGKLSDYFRQALQEHNATGTDPERVFGFAQSIFRNIAA</sequence>
<evidence type="ECO:0000313" key="1">
    <source>
        <dbReference type="EMBL" id="AGX01762.1"/>
    </source>
</evidence>
<protein>
    <submittedName>
        <fullName evidence="1">Uncharacterized protein</fullName>
    </submittedName>
</protein>
<reference evidence="1 2" key="1">
    <citation type="journal article" date="2014" name="FEMS Microbiol. Lett.">
        <title>The genome of the Erwinia amylovora phage PhiEaH1 reveals greater diversity and broadens the applicability of phages for the treatment of fire blight.</title>
        <authorList>
            <person name="Meczker K."/>
            <person name="Domotor D."/>
            <person name="Vass J."/>
            <person name="Rakhely G."/>
            <person name="Schneider G."/>
            <person name="Kovacs T."/>
        </authorList>
    </citation>
    <scope>NUCLEOTIDE SEQUENCE [LARGE SCALE GENOMIC DNA]</scope>
</reference>
<dbReference type="EMBL" id="KF623294">
    <property type="protein sequence ID" value="AGX01762.1"/>
    <property type="molecule type" value="Genomic_DNA"/>
</dbReference>
<organism evidence="1 2">
    <name type="scientific">Erwinia phage PhiEaH1</name>
    <dbReference type="NCBI Taxonomy" id="1401669"/>
    <lineage>
        <taxon>Viruses</taxon>
        <taxon>Duplodnaviria</taxon>
        <taxon>Heunggongvirae</taxon>
        <taxon>Uroviricota</taxon>
        <taxon>Caudoviricetes</taxon>
        <taxon>Chimalliviridae</taxon>
        <taxon>Iapetusvirus</taxon>
        <taxon>Iapetusvirus EaH1</taxon>
    </lineage>
</organism>
<dbReference type="Proteomes" id="UP000204235">
    <property type="component" value="Segment"/>
</dbReference>
<accession>W8CZD3</accession>
<dbReference type="RefSeq" id="YP_009010093.1">
    <property type="nucleotide sequence ID" value="NC_023610.1"/>
</dbReference>
<proteinExistence type="predicted"/>
<dbReference type="GeneID" id="18500939"/>
<keyword evidence="2" id="KW-1185">Reference proteome</keyword>
<name>W8CZD3_9CAUD</name>
<dbReference type="KEGG" id="vg:18500939"/>
<evidence type="ECO:0000313" key="2">
    <source>
        <dbReference type="Proteomes" id="UP000204235"/>
    </source>
</evidence>